<dbReference type="SMART" id="SM00530">
    <property type="entry name" value="HTH_XRE"/>
    <property type="match status" value="1"/>
</dbReference>
<dbReference type="Pfam" id="PF01381">
    <property type="entry name" value="HTH_3"/>
    <property type="match status" value="1"/>
</dbReference>
<dbReference type="PROSITE" id="PS50943">
    <property type="entry name" value="HTH_CROC1"/>
    <property type="match status" value="1"/>
</dbReference>
<dbReference type="Proteomes" id="UP000222862">
    <property type="component" value="Unassembled WGS sequence"/>
</dbReference>
<gene>
    <name evidence="2" type="ORF">RN96_00640</name>
</gene>
<feature type="domain" description="HTH cro/C1-type" evidence="1">
    <location>
        <begin position="7"/>
        <end position="64"/>
    </location>
</feature>
<dbReference type="GO" id="GO:0003677">
    <property type="term" value="F:DNA binding"/>
    <property type="evidence" value="ECO:0007669"/>
    <property type="project" value="InterPro"/>
</dbReference>
<dbReference type="SUPFAM" id="SSF47413">
    <property type="entry name" value="lambda repressor-like DNA-binding domains"/>
    <property type="match status" value="1"/>
</dbReference>
<accession>A0A2B7YLN7</accession>
<dbReference type="Gene3D" id="1.10.260.40">
    <property type="entry name" value="lambda repressor-like DNA-binding domains"/>
    <property type="match status" value="1"/>
</dbReference>
<organism evidence="2 3">
    <name type="scientific">Fusobacterium nucleatum subsp. polymorphum</name>
    <name type="common">Fusobacterium polymorphum</name>
    <dbReference type="NCBI Taxonomy" id="76857"/>
    <lineage>
        <taxon>Bacteria</taxon>
        <taxon>Fusobacteriati</taxon>
        <taxon>Fusobacteriota</taxon>
        <taxon>Fusobacteriia</taxon>
        <taxon>Fusobacteriales</taxon>
        <taxon>Fusobacteriaceae</taxon>
        <taxon>Fusobacterium</taxon>
    </lineage>
</organism>
<dbReference type="InterPro" id="IPR001387">
    <property type="entry name" value="Cro/C1-type_HTH"/>
</dbReference>
<dbReference type="InterPro" id="IPR010982">
    <property type="entry name" value="Lambda_DNA-bd_dom_sf"/>
</dbReference>
<evidence type="ECO:0000259" key="1">
    <source>
        <dbReference type="PROSITE" id="PS50943"/>
    </source>
</evidence>
<dbReference type="InterPro" id="IPR021739">
    <property type="entry name" value="SaV-like"/>
</dbReference>
<dbReference type="Pfam" id="PF11753">
    <property type="entry name" value="DUF3310"/>
    <property type="match status" value="1"/>
</dbReference>
<dbReference type="EMBL" id="NJGI01000001">
    <property type="protein sequence ID" value="PGH21772.1"/>
    <property type="molecule type" value="Genomic_DNA"/>
</dbReference>
<proteinExistence type="predicted"/>
<dbReference type="RefSeq" id="WP_098701938.1">
    <property type="nucleotide sequence ID" value="NZ_NJGI01000001.1"/>
</dbReference>
<protein>
    <recommendedName>
        <fullName evidence="1">HTH cro/C1-type domain-containing protein</fullName>
    </recommendedName>
</protein>
<reference evidence="2 3" key="1">
    <citation type="submission" date="2017-06" db="EMBL/GenBank/DDBJ databases">
        <title>Genome sequencing of Fusobacterium nucleatum subsp. polymorphum KCOM 1232 (=ChDC F37).</title>
        <authorList>
            <person name="Kook J.-K."/>
            <person name="Park S.-N."/>
            <person name="Lim Y.K."/>
            <person name="Roh H."/>
        </authorList>
    </citation>
    <scope>NUCLEOTIDE SEQUENCE [LARGE SCALE GENOMIC DNA]</scope>
    <source>
        <strain evidence="3">KCOM 1232 ( ChDC F37)</strain>
    </source>
</reference>
<evidence type="ECO:0000313" key="3">
    <source>
        <dbReference type="Proteomes" id="UP000222862"/>
    </source>
</evidence>
<evidence type="ECO:0000313" key="2">
    <source>
        <dbReference type="EMBL" id="PGH21772.1"/>
    </source>
</evidence>
<sequence length="212" mass="24155">MHIGRKIKKFRDENKISQTEFATKIGVTQAFLSHLENGRLNIESPSLEKKILIAIGEENKTDEITDDKKVEIPHNDNVHSPKHYMIPGCNFESRHLADAIVEGMPNPLCTRIWNVVKYLVRAEKKNGKEDYEKAVEYLTWTLKGNEITQHLSGNRINSITDKLKTDWTTIILGICKDLPSNKALLINEAFRNIIVLNIPEAINCINKIIELG</sequence>
<dbReference type="CDD" id="cd00093">
    <property type="entry name" value="HTH_XRE"/>
    <property type="match status" value="1"/>
</dbReference>
<dbReference type="AlphaFoldDB" id="A0A2B7YLN7"/>
<name>A0A2B7YLN7_FUSNP</name>
<comment type="caution">
    <text evidence="2">The sequence shown here is derived from an EMBL/GenBank/DDBJ whole genome shotgun (WGS) entry which is preliminary data.</text>
</comment>